<dbReference type="InterPro" id="IPR000524">
    <property type="entry name" value="Tscrpt_reg_HTH_GntR"/>
</dbReference>
<dbReference type="SUPFAM" id="SSF53383">
    <property type="entry name" value="PLP-dependent transferases"/>
    <property type="match status" value="1"/>
</dbReference>
<dbReference type="Pfam" id="PF00155">
    <property type="entry name" value="Aminotran_1_2"/>
    <property type="match status" value="1"/>
</dbReference>
<dbReference type="Gene3D" id="1.10.10.10">
    <property type="entry name" value="Winged helix-like DNA-binding domain superfamily/Winged helix DNA-binding domain"/>
    <property type="match status" value="1"/>
</dbReference>
<evidence type="ECO:0000256" key="2">
    <source>
        <dbReference type="ARBA" id="ARBA00005384"/>
    </source>
</evidence>
<evidence type="ECO:0000256" key="6">
    <source>
        <dbReference type="ARBA" id="ARBA00023125"/>
    </source>
</evidence>
<dbReference type="PROSITE" id="PS50949">
    <property type="entry name" value="HTH_GNTR"/>
    <property type="match status" value="1"/>
</dbReference>
<dbReference type="GO" id="GO:0003677">
    <property type="term" value="F:DNA binding"/>
    <property type="evidence" value="ECO:0007669"/>
    <property type="project" value="UniProtKB-KW"/>
</dbReference>
<keyword evidence="6" id="KW-0238">DNA-binding</keyword>
<dbReference type="Proteomes" id="UP001271648">
    <property type="component" value="Unassembled WGS sequence"/>
</dbReference>
<dbReference type="InterPro" id="IPR015421">
    <property type="entry name" value="PyrdxlP-dep_Trfase_major"/>
</dbReference>
<dbReference type="EMBL" id="JAUBDJ010000020">
    <property type="protein sequence ID" value="MDW0118869.1"/>
    <property type="molecule type" value="Genomic_DNA"/>
</dbReference>
<dbReference type="AlphaFoldDB" id="A0AAW9ACV4"/>
<dbReference type="Pfam" id="PF00392">
    <property type="entry name" value="GntR"/>
    <property type="match status" value="1"/>
</dbReference>
<evidence type="ECO:0000256" key="5">
    <source>
        <dbReference type="ARBA" id="ARBA00023015"/>
    </source>
</evidence>
<reference evidence="9 10" key="1">
    <citation type="submission" date="2023-06" db="EMBL/GenBank/DDBJ databases">
        <title>Sporosarcina sp. nov., isolated from Korean traditional fermented seafood 'Jeotgal'.</title>
        <authorList>
            <person name="Yang A.I."/>
            <person name="Shin N.-R."/>
        </authorList>
    </citation>
    <scope>NUCLEOTIDE SEQUENCE [LARGE SCALE GENOMIC DNA]</scope>
    <source>
        <strain evidence="9 10">KCTC43456</strain>
    </source>
</reference>
<keyword evidence="7" id="KW-0804">Transcription</keyword>
<name>A0AAW9ACV4_9BACL</name>
<evidence type="ECO:0000313" key="9">
    <source>
        <dbReference type="EMBL" id="MDW0118869.1"/>
    </source>
</evidence>
<dbReference type="GO" id="GO:0008483">
    <property type="term" value="F:transaminase activity"/>
    <property type="evidence" value="ECO:0007669"/>
    <property type="project" value="UniProtKB-KW"/>
</dbReference>
<dbReference type="InterPro" id="IPR036388">
    <property type="entry name" value="WH-like_DNA-bd_sf"/>
</dbReference>
<comment type="caution">
    <text evidence="9">The sequence shown here is derived from an EMBL/GenBank/DDBJ whole genome shotgun (WGS) entry which is preliminary data.</text>
</comment>
<keyword evidence="5" id="KW-0805">Transcription regulation</keyword>
<dbReference type="GO" id="GO:0030170">
    <property type="term" value="F:pyridoxal phosphate binding"/>
    <property type="evidence" value="ECO:0007669"/>
    <property type="project" value="InterPro"/>
</dbReference>
<dbReference type="SUPFAM" id="SSF46785">
    <property type="entry name" value="Winged helix' DNA-binding domain"/>
    <property type="match status" value="1"/>
</dbReference>
<comment type="cofactor">
    <cofactor evidence="1">
        <name>pyridoxal 5'-phosphate</name>
        <dbReference type="ChEBI" id="CHEBI:597326"/>
    </cofactor>
</comment>
<dbReference type="InterPro" id="IPR015424">
    <property type="entry name" value="PyrdxlP-dep_Trfase"/>
</dbReference>
<evidence type="ECO:0000313" key="10">
    <source>
        <dbReference type="Proteomes" id="UP001271648"/>
    </source>
</evidence>
<gene>
    <name evidence="9" type="ORF">QTL97_18260</name>
</gene>
<dbReference type="Gene3D" id="3.40.640.10">
    <property type="entry name" value="Type I PLP-dependent aspartate aminotransferase-like (Major domain)"/>
    <property type="match status" value="1"/>
</dbReference>
<dbReference type="GO" id="GO:0003700">
    <property type="term" value="F:DNA-binding transcription factor activity"/>
    <property type="evidence" value="ECO:0007669"/>
    <property type="project" value="InterPro"/>
</dbReference>
<evidence type="ECO:0000256" key="1">
    <source>
        <dbReference type="ARBA" id="ARBA00001933"/>
    </source>
</evidence>
<keyword evidence="3 9" id="KW-0808">Transferase</keyword>
<organism evidence="9 10">
    <name type="scientific">Sporosarcina thermotolerans</name>
    <dbReference type="NCBI Taxonomy" id="633404"/>
    <lineage>
        <taxon>Bacteria</taxon>
        <taxon>Bacillati</taxon>
        <taxon>Bacillota</taxon>
        <taxon>Bacilli</taxon>
        <taxon>Bacillales</taxon>
        <taxon>Caryophanaceae</taxon>
        <taxon>Sporosarcina</taxon>
    </lineage>
</organism>
<feature type="domain" description="HTH gntR-type" evidence="8">
    <location>
        <begin position="14"/>
        <end position="82"/>
    </location>
</feature>
<keyword evidence="3 9" id="KW-0032">Aminotransferase</keyword>
<dbReference type="InterPro" id="IPR051446">
    <property type="entry name" value="HTH_trans_reg/aminotransferase"/>
</dbReference>
<evidence type="ECO:0000256" key="7">
    <source>
        <dbReference type="ARBA" id="ARBA00023163"/>
    </source>
</evidence>
<keyword evidence="4" id="KW-0663">Pyridoxal phosphate</keyword>
<dbReference type="CDD" id="cd07377">
    <property type="entry name" value="WHTH_GntR"/>
    <property type="match status" value="1"/>
</dbReference>
<dbReference type="PANTHER" id="PTHR46577:SF1">
    <property type="entry name" value="HTH-TYPE TRANSCRIPTIONAL REGULATORY PROTEIN GABR"/>
    <property type="match status" value="1"/>
</dbReference>
<dbReference type="PANTHER" id="PTHR46577">
    <property type="entry name" value="HTH-TYPE TRANSCRIPTIONAL REGULATORY PROTEIN GABR"/>
    <property type="match status" value="1"/>
</dbReference>
<evidence type="ECO:0000256" key="4">
    <source>
        <dbReference type="ARBA" id="ARBA00022898"/>
    </source>
</evidence>
<dbReference type="SMART" id="SM00345">
    <property type="entry name" value="HTH_GNTR"/>
    <property type="match status" value="1"/>
</dbReference>
<comment type="similarity">
    <text evidence="2">In the C-terminal section; belongs to the class-I pyridoxal-phosphate-dependent aminotransferase family.</text>
</comment>
<sequence length="475" mass="53853">MEMLLIELNKDIETPLYEQIYQQIRDDITDGKLAVGEKLPSKRKLGDFLDISQTTIELAYGQLAAEGFITSKPRKGYFVQEIGELAYVQPIGAINVNSQKMPKELEIDFSPGKIDTEFFPFKQWRKYAKDVIDESSRHLLLLGHPHGDPELRQEIAKYLYHSRGVDCTADQIIVGSGTEQLMPLLIRLLGPEAKYAIEDPGYPLTHHVFFHNNREAIPISVDEEGMDVHALTQSSATVAYVTPSHQFPTGTVLSAARRTALLNWAASSEGNFIIEDDYDSEFRYTGRPIPSLQGMDKAGKVIYLSTFSKSLMPSLRIAYMVLPPVLLEKYEKAFIHYSSTVPRLDQHTLAHFMADGHFARHLNRMRKVYKRKLQLLADSLQAYAPHISFSGDEAGMHILINVHTDDDEVMLTKIASDKGIRVYGLNEYRKVEMKQHPSFLIGFGGLSDAQIPESVERLMSTWKIDKNRKKVMDPH</sequence>
<dbReference type="InterPro" id="IPR004839">
    <property type="entry name" value="Aminotransferase_I/II_large"/>
</dbReference>
<evidence type="ECO:0000256" key="3">
    <source>
        <dbReference type="ARBA" id="ARBA00022576"/>
    </source>
</evidence>
<dbReference type="CDD" id="cd00609">
    <property type="entry name" value="AAT_like"/>
    <property type="match status" value="1"/>
</dbReference>
<proteinExistence type="inferred from homology"/>
<evidence type="ECO:0000259" key="8">
    <source>
        <dbReference type="PROSITE" id="PS50949"/>
    </source>
</evidence>
<keyword evidence="10" id="KW-1185">Reference proteome</keyword>
<dbReference type="RefSeq" id="WP_283733412.1">
    <property type="nucleotide sequence ID" value="NZ_CP125968.1"/>
</dbReference>
<protein>
    <submittedName>
        <fullName evidence="9">PLP-dependent aminotransferase family protein</fullName>
    </submittedName>
</protein>
<dbReference type="InterPro" id="IPR036390">
    <property type="entry name" value="WH_DNA-bd_sf"/>
</dbReference>
<accession>A0AAW9ACV4</accession>